<evidence type="ECO:0000259" key="2">
    <source>
        <dbReference type="Pfam" id="PF00078"/>
    </source>
</evidence>
<evidence type="ECO:0000313" key="4">
    <source>
        <dbReference type="Proteomes" id="UP001148838"/>
    </source>
</evidence>
<accession>A0ABQ8TN30</accession>
<dbReference type="InterPro" id="IPR043502">
    <property type="entry name" value="DNA/RNA_pol_sf"/>
</dbReference>
<dbReference type="PANTHER" id="PTHR33332">
    <property type="entry name" value="REVERSE TRANSCRIPTASE DOMAIN-CONTAINING PROTEIN"/>
    <property type="match status" value="1"/>
</dbReference>
<dbReference type="EMBL" id="JAJSOF020000005">
    <property type="protein sequence ID" value="KAJ4448076.1"/>
    <property type="molecule type" value="Genomic_DNA"/>
</dbReference>
<sequence>MSPGSSTDSYPAFARRGLRENPEKNLNQKRAKTAQLLAFTEGRAETGETKPGYDVTKRTHNTCAKMCSFFTGKYDHISGTDYTHSVLRTVNVRRLRLHTRSWFCIEDGSLITSTFPKIWKQAFVLPLPKVKVPTDPNDYRPISILPAISKALERIVHRQITNYMNEHKLFDKYQSGFRAGHNTSTALLKVTEDIREAIDSNKVTILTLLDLSKAFNSVNFDLLTHKLRNLHLSETAVSWFESYLRKDNNVLYPGIEALPGLT</sequence>
<name>A0ABQ8TN30_PERAM</name>
<protein>
    <recommendedName>
        <fullName evidence="2">Reverse transcriptase domain-containing protein</fullName>
    </recommendedName>
</protein>
<evidence type="ECO:0000256" key="1">
    <source>
        <dbReference type="SAM" id="MobiDB-lite"/>
    </source>
</evidence>
<feature type="domain" description="Reverse transcriptase" evidence="2">
    <location>
        <begin position="136"/>
        <end position="248"/>
    </location>
</feature>
<feature type="region of interest" description="Disordered" evidence="1">
    <location>
        <begin position="1"/>
        <end position="29"/>
    </location>
</feature>
<proteinExistence type="predicted"/>
<dbReference type="SUPFAM" id="SSF56672">
    <property type="entry name" value="DNA/RNA polymerases"/>
    <property type="match status" value="1"/>
</dbReference>
<dbReference type="InterPro" id="IPR000477">
    <property type="entry name" value="RT_dom"/>
</dbReference>
<keyword evidence="4" id="KW-1185">Reference proteome</keyword>
<comment type="caution">
    <text evidence="3">The sequence shown here is derived from an EMBL/GenBank/DDBJ whole genome shotgun (WGS) entry which is preliminary data.</text>
</comment>
<reference evidence="3 4" key="1">
    <citation type="journal article" date="2022" name="Allergy">
        <title>Genome assembly and annotation of Periplaneta americana reveal a comprehensive cockroach allergen profile.</title>
        <authorList>
            <person name="Wang L."/>
            <person name="Xiong Q."/>
            <person name="Saelim N."/>
            <person name="Wang L."/>
            <person name="Nong W."/>
            <person name="Wan A.T."/>
            <person name="Shi M."/>
            <person name="Liu X."/>
            <person name="Cao Q."/>
            <person name="Hui J.H.L."/>
            <person name="Sookrung N."/>
            <person name="Leung T.F."/>
            <person name="Tungtrongchitr A."/>
            <person name="Tsui S.K.W."/>
        </authorList>
    </citation>
    <scope>NUCLEOTIDE SEQUENCE [LARGE SCALE GENOMIC DNA]</scope>
    <source>
        <strain evidence="3">PWHHKU_190912</strain>
    </source>
</reference>
<dbReference type="Proteomes" id="UP001148838">
    <property type="component" value="Unassembled WGS sequence"/>
</dbReference>
<gene>
    <name evidence="3" type="ORF">ANN_10088</name>
</gene>
<organism evidence="3 4">
    <name type="scientific">Periplaneta americana</name>
    <name type="common">American cockroach</name>
    <name type="synonym">Blatta americana</name>
    <dbReference type="NCBI Taxonomy" id="6978"/>
    <lineage>
        <taxon>Eukaryota</taxon>
        <taxon>Metazoa</taxon>
        <taxon>Ecdysozoa</taxon>
        <taxon>Arthropoda</taxon>
        <taxon>Hexapoda</taxon>
        <taxon>Insecta</taxon>
        <taxon>Pterygota</taxon>
        <taxon>Neoptera</taxon>
        <taxon>Polyneoptera</taxon>
        <taxon>Dictyoptera</taxon>
        <taxon>Blattodea</taxon>
        <taxon>Blattoidea</taxon>
        <taxon>Blattidae</taxon>
        <taxon>Blattinae</taxon>
        <taxon>Periplaneta</taxon>
    </lineage>
</organism>
<dbReference type="CDD" id="cd01650">
    <property type="entry name" value="RT_nLTR_like"/>
    <property type="match status" value="1"/>
</dbReference>
<evidence type="ECO:0000313" key="3">
    <source>
        <dbReference type="EMBL" id="KAJ4448076.1"/>
    </source>
</evidence>
<dbReference type="Pfam" id="PF00078">
    <property type="entry name" value="RVT_1"/>
    <property type="match status" value="1"/>
</dbReference>